<feature type="binding site" evidence="2">
    <location>
        <begin position="123"/>
        <end position="126"/>
    </location>
    <ligand>
        <name>ATP</name>
        <dbReference type="ChEBI" id="CHEBI:30616"/>
    </ligand>
</feature>
<dbReference type="PANTHER" id="PTHR43210:SF5">
    <property type="entry name" value="DETHIOBIOTIN SYNTHETASE"/>
    <property type="match status" value="1"/>
</dbReference>
<comment type="subcellular location">
    <subcellularLocation>
        <location evidence="2">Cytoplasm</location>
    </subcellularLocation>
</comment>
<keyword evidence="2" id="KW-0479">Metal-binding</keyword>
<feature type="binding site" evidence="2">
    <location>
        <begin position="20"/>
        <end position="25"/>
    </location>
    <ligand>
        <name>ATP</name>
        <dbReference type="ChEBI" id="CHEBI:30616"/>
    </ligand>
</feature>
<dbReference type="SUPFAM" id="SSF52540">
    <property type="entry name" value="P-loop containing nucleoside triphosphate hydrolases"/>
    <property type="match status" value="1"/>
</dbReference>
<name>A0ABW0MCP8_9BURK</name>
<evidence type="ECO:0000313" key="4">
    <source>
        <dbReference type="Proteomes" id="UP001596045"/>
    </source>
</evidence>
<dbReference type="InterPro" id="IPR027417">
    <property type="entry name" value="P-loop_NTPase"/>
</dbReference>
<dbReference type="HAMAP" id="MF_00336">
    <property type="entry name" value="BioD"/>
    <property type="match status" value="1"/>
</dbReference>
<dbReference type="EMBL" id="JBHSMT010000025">
    <property type="protein sequence ID" value="MFC5475022.1"/>
    <property type="molecule type" value="Genomic_DNA"/>
</dbReference>
<feature type="binding site" evidence="2">
    <location>
        <position position="24"/>
    </location>
    <ligand>
        <name>Mg(2+)</name>
        <dbReference type="ChEBI" id="CHEBI:18420"/>
    </ligand>
</feature>
<dbReference type="NCBIfam" id="TIGR00347">
    <property type="entry name" value="bioD"/>
    <property type="match status" value="1"/>
</dbReference>
<dbReference type="CDD" id="cd03109">
    <property type="entry name" value="DTBS"/>
    <property type="match status" value="1"/>
</dbReference>
<feature type="active site" evidence="2">
    <location>
        <position position="45"/>
    </location>
</feature>
<keyword evidence="2" id="KW-0547">Nucleotide-binding</keyword>
<comment type="catalytic activity">
    <reaction evidence="2">
        <text>(7R,8S)-7,8-diammoniononanoate + CO2 + ATP = (4R,5S)-dethiobiotin + ADP + phosphate + 3 H(+)</text>
        <dbReference type="Rhea" id="RHEA:15805"/>
        <dbReference type="ChEBI" id="CHEBI:15378"/>
        <dbReference type="ChEBI" id="CHEBI:16526"/>
        <dbReference type="ChEBI" id="CHEBI:30616"/>
        <dbReference type="ChEBI" id="CHEBI:43474"/>
        <dbReference type="ChEBI" id="CHEBI:149469"/>
        <dbReference type="ChEBI" id="CHEBI:149473"/>
        <dbReference type="ChEBI" id="CHEBI:456216"/>
        <dbReference type="EC" id="6.3.3.3"/>
    </reaction>
</comment>
<dbReference type="PIRSF" id="PIRSF006755">
    <property type="entry name" value="DTB_synth"/>
    <property type="match status" value="1"/>
</dbReference>
<reference evidence="4" key="1">
    <citation type="journal article" date="2019" name="Int. J. Syst. Evol. Microbiol.">
        <title>The Global Catalogue of Microorganisms (GCM) 10K type strain sequencing project: providing services to taxonomists for standard genome sequencing and annotation.</title>
        <authorList>
            <consortium name="The Broad Institute Genomics Platform"/>
            <consortium name="The Broad Institute Genome Sequencing Center for Infectious Disease"/>
            <person name="Wu L."/>
            <person name="Ma J."/>
        </authorList>
    </citation>
    <scope>NUCLEOTIDE SEQUENCE [LARGE SCALE GENOMIC DNA]</scope>
    <source>
        <strain evidence="4">JCM 17066</strain>
    </source>
</reference>
<sequence length="240" mass="24920">MTEMPNLPKTAYFVAGTDTEIGKTLVASALLHALTRTGLSTAGMKPVAAGAELRDGVWHNEDADALAAQASILLPPALATPFLLQQPTAPHIAAAQEGRPIVLSYILDCYRQIAAVAEAVVVEGVGGFRVPLNDHHDTADLAQQLGLPVLLVVGLRLGCISHALLTVEAIAARGLHLAGWVANTVDPTMLNADATLEALSSRIAAPLLGRVPRLAHSTAAAAAAHLDFSRLPGWPAGNRS</sequence>
<comment type="function">
    <text evidence="2">Catalyzes a mechanistically unusual reaction, the ATP-dependent insertion of CO2 between the N7 and N8 nitrogen atoms of 7,8-diaminopelargonic acid (DAPA, also called 7,8-diammoniononanoate) to form a ureido ring.</text>
</comment>
<comment type="caution">
    <text evidence="3">The sequence shown here is derived from an EMBL/GenBank/DDBJ whole genome shotgun (WGS) entry which is preliminary data.</text>
</comment>
<dbReference type="PANTHER" id="PTHR43210">
    <property type="entry name" value="DETHIOBIOTIN SYNTHETASE"/>
    <property type="match status" value="1"/>
</dbReference>
<comment type="caution">
    <text evidence="2">Lacks conserved residue(s) required for the propagation of feature annotation.</text>
</comment>
<comment type="similarity">
    <text evidence="2">Belongs to the dethiobiotin synthetase family.</text>
</comment>
<feature type="binding site" evidence="2">
    <location>
        <position position="62"/>
    </location>
    <ligand>
        <name>ATP</name>
        <dbReference type="ChEBI" id="CHEBI:30616"/>
    </ligand>
</feature>
<feature type="binding site" evidence="2">
    <location>
        <position position="62"/>
    </location>
    <ligand>
        <name>Mg(2+)</name>
        <dbReference type="ChEBI" id="CHEBI:18420"/>
    </ligand>
</feature>
<accession>A0ABW0MCP8</accession>
<feature type="binding site" evidence="2">
    <location>
        <begin position="212"/>
        <end position="214"/>
    </location>
    <ligand>
        <name>ATP</name>
        <dbReference type="ChEBI" id="CHEBI:30616"/>
    </ligand>
</feature>
<keyword evidence="2" id="KW-0460">Magnesium</keyword>
<keyword evidence="4" id="KW-1185">Reference proteome</keyword>
<organism evidence="3 4">
    <name type="scientific">Paraherbaspirillum soli</name>
    <dbReference type="NCBI Taxonomy" id="631222"/>
    <lineage>
        <taxon>Bacteria</taxon>
        <taxon>Pseudomonadati</taxon>
        <taxon>Pseudomonadota</taxon>
        <taxon>Betaproteobacteria</taxon>
        <taxon>Burkholderiales</taxon>
        <taxon>Oxalobacteraceae</taxon>
        <taxon>Paraherbaspirillum</taxon>
    </lineage>
</organism>
<dbReference type="EC" id="6.3.3.3" evidence="2"/>
<feature type="binding site" evidence="2">
    <location>
        <position position="123"/>
    </location>
    <ligand>
        <name>Mg(2+)</name>
        <dbReference type="ChEBI" id="CHEBI:18420"/>
    </ligand>
</feature>
<evidence type="ECO:0000256" key="1">
    <source>
        <dbReference type="ARBA" id="ARBA00022756"/>
    </source>
</evidence>
<dbReference type="Gene3D" id="3.40.50.300">
    <property type="entry name" value="P-loop containing nucleotide triphosphate hydrolases"/>
    <property type="match status" value="1"/>
</dbReference>
<dbReference type="RefSeq" id="WP_378998127.1">
    <property type="nucleotide sequence ID" value="NZ_JBHSMT010000025.1"/>
</dbReference>
<keyword evidence="2" id="KW-0963">Cytoplasm</keyword>
<dbReference type="InterPro" id="IPR004472">
    <property type="entry name" value="DTB_synth_BioD"/>
</dbReference>
<gene>
    <name evidence="2 3" type="primary">bioD</name>
    <name evidence="3" type="ORF">ACFPM8_13755</name>
</gene>
<keyword evidence="2 3" id="KW-0436">Ligase</keyword>
<protein>
    <recommendedName>
        <fullName evidence="2">ATP-dependent dethiobiotin synthetase BioD</fullName>
        <ecNumber evidence="2">6.3.3.3</ecNumber>
    </recommendedName>
    <alternativeName>
        <fullName evidence="2">DTB synthetase</fullName>
        <shortName evidence="2">DTBS</shortName>
    </alternativeName>
    <alternativeName>
        <fullName evidence="2">Dethiobiotin synthase</fullName>
    </alternativeName>
</protein>
<dbReference type="Proteomes" id="UP001596045">
    <property type="component" value="Unassembled WGS sequence"/>
</dbReference>
<dbReference type="GO" id="GO:0004141">
    <property type="term" value="F:dethiobiotin synthase activity"/>
    <property type="evidence" value="ECO:0007669"/>
    <property type="project" value="UniProtKB-EC"/>
</dbReference>
<keyword evidence="1 2" id="KW-0093">Biotin biosynthesis</keyword>
<evidence type="ECO:0000313" key="3">
    <source>
        <dbReference type="EMBL" id="MFC5475022.1"/>
    </source>
</evidence>
<proteinExistence type="inferred from homology"/>
<comment type="cofactor">
    <cofactor evidence="2">
        <name>Mg(2+)</name>
        <dbReference type="ChEBI" id="CHEBI:18420"/>
    </cofactor>
</comment>
<comment type="subunit">
    <text evidence="2">Homodimer.</text>
</comment>
<comment type="pathway">
    <text evidence="2">Cofactor biosynthesis; biotin biosynthesis; biotin from 7,8-diaminononanoate: step 1/2.</text>
</comment>
<keyword evidence="2" id="KW-0067">ATP-binding</keyword>
<feature type="binding site" evidence="2">
    <location>
        <begin position="183"/>
        <end position="184"/>
    </location>
    <ligand>
        <name>ATP</name>
        <dbReference type="ChEBI" id="CHEBI:30616"/>
    </ligand>
</feature>
<dbReference type="Pfam" id="PF13500">
    <property type="entry name" value="AAA_26"/>
    <property type="match status" value="1"/>
</dbReference>
<evidence type="ECO:0000256" key="2">
    <source>
        <dbReference type="HAMAP-Rule" id="MF_00336"/>
    </source>
</evidence>